<feature type="signal peptide" evidence="1">
    <location>
        <begin position="1"/>
        <end position="18"/>
    </location>
</feature>
<evidence type="ECO:0000256" key="1">
    <source>
        <dbReference type="SAM" id="SignalP"/>
    </source>
</evidence>
<gene>
    <name evidence="2" type="ordered locus">ELI_06995</name>
</gene>
<dbReference type="eggNOG" id="COG0457">
    <property type="taxonomic scope" value="Bacteria"/>
</dbReference>
<dbReference type="STRING" id="314225.ELI_06995"/>
<name>Q2NA00_ERYLH</name>
<protein>
    <recommendedName>
        <fullName evidence="4">DUF1579 domain-containing protein</fullName>
    </recommendedName>
</protein>
<dbReference type="Proteomes" id="UP000008808">
    <property type="component" value="Chromosome"/>
</dbReference>
<dbReference type="EMBL" id="CP000157">
    <property type="protein sequence ID" value="ABC63491.1"/>
    <property type="molecule type" value="Genomic_DNA"/>
</dbReference>
<dbReference type="KEGG" id="eli:ELI_06995"/>
<dbReference type="RefSeq" id="WP_011414327.1">
    <property type="nucleotide sequence ID" value="NC_007722.1"/>
</dbReference>
<evidence type="ECO:0000313" key="3">
    <source>
        <dbReference type="Proteomes" id="UP000008808"/>
    </source>
</evidence>
<sequence length="177" mass="19023">MPTSLLLAFALHAVTAQAATPPTLPASPPPGCQSEAHGQFDFWVGEWEVFPNGRDTKVADSRIERKHGGCAVLENWMPLRGAGGTSLNHVDPASGMWHQKWVGSAPGAVEFSGGLAEGSMVLTGNWPTPVAPHQLIRMTYTPNNDGSVRQHGESSTDHGLSWQTSFDLLYRPKATPE</sequence>
<proteinExistence type="predicted"/>
<feature type="chain" id="PRO_5004212921" description="DUF1579 domain-containing protein" evidence="1">
    <location>
        <begin position="19"/>
        <end position="177"/>
    </location>
</feature>
<dbReference type="AlphaFoldDB" id="Q2NA00"/>
<keyword evidence="3" id="KW-1185">Reference proteome</keyword>
<evidence type="ECO:0000313" key="2">
    <source>
        <dbReference type="EMBL" id="ABC63491.1"/>
    </source>
</evidence>
<dbReference type="OrthoDB" id="8902597at2"/>
<accession>Q2NA00</accession>
<reference evidence="3" key="1">
    <citation type="journal article" date="2009" name="J. Bacteriol.">
        <title>Complete genome sequence of Erythrobacter litoralis HTCC2594.</title>
        <authorList>
            <person name="Oh H.M."/>
            <person name="Giovannoni S.J."/>
            <person name="Ferriera S."/>
            <person name="Johnson J."/>
            <person name="Cho J.C."/>
        </authorList>
    </citation>
    <scope>NUCLEOTIDE SEQUENCE [LARGE SCALE GENOMIC DNA]</scope>
    <source>
        <strain evidence="3">HTCC2594</strain>
    </source>
</reference>
<dbReference type="HOGENOM" id="CLU_118592_0_0_5"/>
<keyword evidence="1" id="KW-0732">Signal</keyword>
<organism evidence="2 3">
    <name type="scientific">Erythrobacter litoralis (strain HTCC2594)</name>
    <dbReference type="NCBI Taxonomy" id="314225"/>
    <lineage>
        <taxon>Bacteria</taxon>
        <taxon>Pseudomonadati</taxon>
        <taxon>Pseudomonadota</taxon>
        <taxon>Alphaproteobacteria</taxon>
        <taxon>Sphingomonadales</taxon>
        <taxon>Erythrobacteraceae</taxon>
        <taxon>Erythrobacter/Porphyrobacter group</taxon>
        <taxon>Erythrobacter</taxon>
    </lineage>
</organism>
<evidence type="ECO:0008006" key="4">
    <source>
        <dbReference type="Google" id="ProtNLM"/>
    </source>
</evidence>